<evidence type="ECO:0000313" key="1">
    <source>
        <dbReference type="EMBL" id="WXK75030.1"/>
    </source>
</evidence>
<dbReference type="Proteomes" id="UP001626628">
    <property type="component" value="Chromosome"/>
</dbReference>
<protein>
    <submittedName>
        <fullName evidence="1">Iron-containing redox enzyme family protein</fullName>
    </submittedName>
</protein>
<accession>A0ABZ2QF73</accession>
<sequence length="348" mass="37895">MSSASVGPSEHEIAVLPEPRGPVTEDLFHALTGRPGDFTCAQVVEGDALVDDDLHLALYVCYELHYRGFSGVDDRWEWHPALMRLRGRLEERFEAALRERFGGSEALDKPDVVATLTGIANQSGPPLSRYLRDDAGLAEMRDYVIQRSAYQLKEADPHAWGIPRMTGKAKTALLEIEFDEFGSGRAERIHAVLYRNTMDALGLDGRYGAYLDLIPGPILATVNIMSMFGLHRRLRGALAGHLAVAEMTSALANKQVAEGMRRLGLGRQATGFFDEHVIADSVHDMIALHDLVGAVLEQDPSLAAEVLFGASAWTGLDGMSAEYLLNRWAEGDPSLRTPGRAAGTSSVG</sequence>
<organism evidence="1 2">
    <name type="scientific">Streptomyces sirii</name>
    <dbReference type="NCBI Taxonomy" id="3127701"/>
    <lineage>
        <taxon>Bacteria</taxon>
        <taxon>Bacillati</taxon>
        <taxon>Actinomycetota</taxon>
        <taxon>Actinomycetes</taxon>
        <taxon>Kitasatosporales</taxon>
        <taxon>Streptomycetaceae</taxon>
        <taxon>Streptomyces</taxon>
    </lineage>
</organism>
<keyword evidence="2" id="KW-1185">Reference proteome</keyword>
<dbReference type="SUPFAM" id="SSF48613">
    <property type="entry name" value="Heme oxygenase-like"/>
    <property type="match status" value="1"/>
</dbReference>
<dbReference type="EMBL" id="CP147982">
    <property type="protein sequence ID" value="WXK75030.1"/>
    <property type="molecule type" value="Genomic_DNA"/>
</dbReference>
<dbReference type="RefSeq" id="WP_407285207.1">
    <property type="nucleotide sequence ID" value="NZ_CP147982.1"/>
</dbReference>
<dbReference type="Pfam" id="PF14518">
    <property type="entry name" value="Haem_oxygenas_2"/>
    <property type="match status" value="1"/>
</dbReference>
<reference evidence="1 2" key="1">
    <citation type="submission" date="2024-03" db="EMBL/GenBank/DDBJ databases">
        <title>The complete genome of Streptomyces sirii sp.nov.</title>
        <authorList>
            <person name="Zakalyukina Y.V."/>
            <person name="Belik A.R."/>
            <person name="Biryukov M.V."/>
            <person name="Baturina O.A."/>
            <person name="Kabilov M.R."/>
        </authorList>
    </citation>
    <scope>NUCLEOTIDE SEQUENCE [LARGE SCALE GENOMIC DNA]</scope>
    <source>
        <strain evidence="1 2">BP-8</strain>
    </source>
</reference>
<dbReference type="InterPro" id="IPR016084">
    <property type="entry name" value="Haem_Oase-like_multi-hlx"/>
</dbReference>
<gene>
    <name evidence="1" type="ORF">WAB15_03065</name>
</gene>
<dbReference type="Gene3D" id="1.20.910.10">
    <property type="entry name" value="Heme oxygenase-like"/>
    <property type="match status" value="1"/>
</dbReference>
<proteinExistence type="predicted"/>
<name>A0ABZ2QF73_9ACTN</name>
<dbReference type="SMART" id="SM01236">
    <property type="entry name" value="Haem_oxygenase_2"/>
    <property type="match status" value="1"/>
</dbReference>
<evidence type="ECO:0000313" key="2">
    <source>
        <dbReference type="Proteomes" id="UP001626628"/>
    </source>
</evidence>